<evidence type="ECO:0000313" key="3">
    <source>
        <dbReference type="EMBL" id="CDH26773.1"/>
    </source>
</evidence>
<feature type="chain" id="PRO_5001722508" evidence="2">
    <location>
        <begin position="27"/>
        <end position="109"/>
    </location>
</feature>
<comment type="caution">
    <text evidence="3">The sequence shown here is derived from an EMBL/GenBank/DDBJ whole genome shotgun (WGS) entry which is preliminary data.</text>
</comment>
<evidence type="ECO:0000256" key="1">
    <source>
        <dbReference type="SAM" id="MobiDB-lite"/>
    </source>
</evidence>
<feature type="region of interest" description="Disordered" evidence="1">
    <location>
        <begin position="86"/>
        <end position="109"/>
    </location>
</feature>
<dbReference type="RefSeq" id="WP_038193972.1">
    <property type="nucleotide sequence ID" value="NZ_CAWLXS010000093.1"/>
</dbReference>
<gene>
    <name evidence="3" type="ORF">XBKB1_940002</name>
</gene>
<keyword evidence="2" id="KW-0732">Signal</keyword>
<dbReference type="AlphaFoldDB" id="A0A077Q013"/>
<reference evidence="3" key="1">
    <citation type="submission" date="2013-07" db="EMBL/GenBank/DDBJ databases">
        <title>Sub-species coevolution in mutualistic symbiosis.</title>
        <authorList>
            <person name="Murfin K."/>
            <person name="Klassen J."/>
            <person name="Lee M."/>
            <person name="Forst S."/>
            <person name="Stock P."/>
            <person name="Goodrich-Blair H."/>
        </authorList>
    </citation>
    <scope>NUCLEOTIDE SEQUENCE [LARGE SCALE GENOMIC DNA]</scope>
    <source>
        <strain evidence="3">Kraussei Becker Underwood</strain>
    </source>
</reference>
<dbReference type="Proteomes" id="UP000028493">
    <property type="component" value="Unassembled WGS sequence"/>
</dbReference>
<dbReference type="HOGENOM" id="CLU_155310_1_0_6"/>
<accession>A0A077Q013</accession>
<dbReference type="EMBL" id="CBSZ010000433">
    <property type="protein sequence ID" value="CDH26773.1"/>
    <property type="molecule type" value="Genomic_DNA"/>
</dbReference>
<organism evidence="3">
    <name type="scientific">Xenorhabdus bovienii str. kraussei Becker Underwood</name>
    <dbReference type="NCBI Taxonomy" id="1398204"/>
    <lineage>
        <taxon>Bacteria</taxon>
        <taxon>Pseudomonadati</taxon>
        <taxon>Pseudomonadota</taxon>
        <taxon>Gammaproteobacteria</taxon>
        <taxon>Enterobacterales</taxon>
        <taxon>Morganellaceae</taxon>
        <taxon>Xenorhabdus</taxon>
    </lineage>
</organism>
<feature type="signal peptide" evidence="2">
    <location>
        <begin position="1"/>
        <end position="26"/>
    </location>
</feature>
<dbReference type="Pfam" id="PF09686">
    <property type="entry name" value="Plasmid_RAQPRD"/>
    <property type="match status" value="1"/>
</dbReference>
<dbReference type="NCBIfam" id="TIGR01690">
    <property type="entry name" value="ICE_RAQPRD"/>
    <property type="match status" value="1"/>
</dbReference>
<name>A0A077Q013_XENBV</name>
<protein>
    <submittedName>
        <fullName evidence="3">Putative exported protein</fullName>
    </submittedName>
</protein>
<evidence type="ECO:0000256" key="2">
    <source>
        <dbReference type="SAM" id="SignalP"/>
    </source>
</evidence>
<sequence length="109" mass="12035">MRGDFSLSCFAGLLGLTVVCMPLAQAAEKDELASAKRLIEQVQMALARASLAEKSAETVKPPRYGFDYPRIQTDLNTLKAGIDHYLMPSRDQPHQSGSLSGHYRQENPQ</sequence>
<proteinExistence type="predicted"/>
<dbReference type="InterPro" id="IPR019110">
    <property type="entry name" value="Uncharacterised_RAQPRD"/>
</dbReference>